<accession>A0A7R8V2A8</accession>
<gene>
    <name evidence="14" type="ORF">HERILL_LOCUS13739</name>
</gene>
<dbReference type="InterPro" id="IPR033113">
    <property type="entry name" value="PLA2_histidine"/>
</dbReference>
<organism evidence="14 15">
    <name type="scientific">Hermetia illucens</name>
    <name type="common">Black soldier fly</name>
    <dbReference type="NCBI Taxonomy" id="343691"/>
    <lineage>
        <taxon>Eukaryota</taxon>
        <taxon>Metazoa</taxon>
        <taxon>Ecdysozoa</taxon>
        <taxon>Arthropoda</taxon>
        <taxon>Hexapoda</taxon>
        <taxon>Insecta</taxon>
        <taxon>Pterygota</taxon>
        <taxon>Neoptera</taxon>
        <taxon>Endopterygota</taxon>
        <taxon>Diptera</taxon>
        <taxon>Brachycera</taxon>
        <taxon>Stratiomyomorpha</taxon>
        <taxon>Stratiomyidae</taxon>
        <taxon>Hermetiinae</taxon>
        <taxon>Hermetia</taxon>
    </lineage>
</organism>
<evidence type="ECO:0000256" key="5">
    <source>
        <dbReference type="ARBA" id="ARBA00022525"/>
    </source>
</evidence>
<keyword evidence="8" id="KW-0106">Calcium</keyword>
<dbReference type="PANTHER" id="PTHR12253">
    <property type="entry name" value="RH14732P"/>
    <property type="match status" value="1"/>
</dbReference>
<dbReference type="FunFam" id="1.20.90.10:FF:000002">
    <property type="entry name" value="Phospholipase A2 group III"/>
    <property type="match status" value="1"/>
</dbReference>
<name>A0A7R8V2A8_HERIL</name>
<dbReference type="GO" id="GO:0016042">
    <property type="term" value="P:lipid catabolic process"/>
    <property type="evidence" value="ECO:0007669"/>
    <property type="project" value="UniProtKB-KW"/>
</dbReference>
<protein>
    <recommendedName>
        <fullName evidence="4">Phospholipase A2</fullName>
        <ecNumber evidence="3">3.1.1.4</ecNumber>
    </recommendedName>
    <alternativeName>
        <fullName evidence="12">Phosphatidylcholine 2-acylhydrolase</fullName>
    </alternativeName>
</protein>
<dbReference type="SMART" id="SM00085">
    <property type="entry name" value="PA2c"/>
    <property type="match status" value="1"/>
</dbReference>
<dbReference type="EMBL" id="LR899013">
    <property type="protein sequence ID" value="CAD7091318.1"/>
    <property type="molecule type" value="Genomic_DNA"/>
</dbReference>
<evidence type="ECO:0000256" key="10">
    <source>
        <dbReference type="ARBA" id="ARBA00023098"/>
    </source>
</evidence>
<proteinExistence type="predicted"/>
<dbReference type="PROSITE" id="PS00118">
    <property type="entry name" value="PA2_HIS"/>
    <property type="match status" value="1"/>
</dbReference>
<dbReference type="GO" id="GO:0046872">
    <property type="term" value="F:metal ion binding"/>
    <property type="evidence" value="ECO:0007669"/>
    <property type="project" value="UniProtKB-KW"/>
</dbReference>
<evidence type="ECO:0000256" key="3">
    <source>
        <dbReference type="ARBA" id="ARBA00013278"/>
    </source>
</evidence>
<evidence type="ECO:0000259" key="13">
    <source>
        <dbReference type="SMART" id="SM00085"/>
    </source>
</evidence>
<evidence type="ECO:0000256" key="6">
    <source>
        <dbReference type="ARBA" id="ARBA00022723"/>
    </source>
</evidence>
<keyword evidence="6" id="KW-0479">Metal-binding</keyword>
<evidence type="ECO:0000256" key="7">
    <source>
        <dbReference type="ARBA" id="ARBA00022801"/>
    </source>
</evidence>
<sequence>MRKIKSKGTQSLRVTKILVIIICCSLIQDVVLSLIIEIEPTQGNNYADVFIRKKPLKQSRPKKFQIDRAYNEIVDEDYEDLDNPLFPEVSPESQLALTNNEEEVDSTTNEVGNKHIARTHHYLYNITHDQGLDTIIYVPFLERILSGVSGRIYTVYPGTIWCGVGNQAQDESSIGYFSSTDRCCRDHDLCRDSIPPKAIKHGLRNPGFFTRSHCDCDRKFYRCLKFDNSFVSRKIGMAYFNILRPQCFRKEFPIMYCWIWFDGRCLNYVVDDTRAKSWQWFDNKPF</sequence>
<evidence type="ECO:0000256" key="11">
    <source>
        <dbReference type="ARBA" id="ARBA00023157"/>
    </source>
</evidence>
<evidence type="ECO:0000256" key="12">
    <source>
        <dbReference type="ARBA" id="ARBA00029903"/>
    </source>
</evidence>
<feature type="domain" description="Phospholipase A2-like central" evidence="13">
    <location>
        <begin position="136"/>
        <end position="266"/>
    </location>
</feature>
<comment type="cofactor">
    <cofactor evidence="1">
        <name>Ca(2+)</name>
        <dbReference type="ChEBI" id="CHEBI:29108"/>
    </cofactor>
</comment>
<keyword evidence="5" id="KW-0964">Secreted</keyword>
<keyword evidence="10" id="KW-0443">Lipid metabolism</keyword>
<keyword evidence="7" id="KW-0378">Hydrolase</keyword>
<dbReference type="Proteomes" id="UP000594454">
    <property type="component" value="Chromosome 5"/>
</dbReference>
<evidence type="ECO:0000313" key="15">
    <source>
        <dbReference type="Proteomes" id="UP000594454"/>
    </source>
</evidence>
<evidence type="ECO:0000256" key="8">
    <source>
        <dbReference type="ARBA" id="ARBA00022837"/>
    </source>
</evidence>
<dbReference type="OrthoDB" id="10059604at2759"/>
<evidence type="ECO:0000313" key="14">
    <source>
        <dbReference type="EMBL" id="CAD7091318.1"/>
    </source>
</evidence>
<dbReference type="InterPro" id="IPR036444">
    <property type="entry name" value="PLipase_A2_dom_sf"/>
</dbReference>
<reference evidence="14 15" key="1">
    <citation type="submission" date="2020-11" db="EMBL/GenBank/DDBJ databases">
        <authorList>
            <person name="Wallbank WR R."/>
            <person name="Pardo Diaz C."/>
            <person name="Kozak K."/>
            <person name="Martin S."/>
            <person name="Jiggins C."/>
            <person name="Moest M."/>
            <person name="Warren A I."/>
            <person name="Generalovic N T."/>
            <person name="Byers J.R.P. K."/>
            <person name="Montejo-Kovacevich G."/>
            <person name="Yen C E."/>
        </authorList>
    </citation>
    <scope>NUCLEOTIDE SEQUENCE [LARGE SCALE GENOMIC DNA]</scope>
</reference>
<dbReference type="CDD" id="cd04704">
    <property type="entry name" value="PLA2_bee_venom_like"/>
    <property type="match status" value="1"/>
</dbReference>
<dbReference type="Gene3D" id="1.20.90.10">
    <property type="entry name" value="Phospholipase A2 domain"/>
    <property type="match status" value="1"/>
</dbReference>
<comment type="subcellular location">
    <subcellularLocation>
        <location evidence="2">Secreted</location>
    </subcellularLocation>
</comment>
<dbReference type="GO" id="GO:0050482">
    <property type="term" value="P:arachidonate secretion"/>
    <property type="evidence" value="ECO:0007669"/>
    <property type="project" value="InterPro"/>
</dbReference>
<dbReference type="GO" id="GO:0006644">
    <property type="term" value="P:phospholipid metabolic process"/>
    <property type="evidence" value="ECO:0007669"/>
    <property type="project" value="InterPro"/>
</dbReference>
<evidence type="ECO:0000256" key="4">
    <source>
        <dbReference type="ARBA" id="ARBA00021721"/>
    </source>
</evidence>
<dbReference type="InterPro" id="IPR016090">
    <property type="entry name" value="PLA2-like_dom"/>
</dbReference>
<evidence type="ECO:0000256" key="9">
    <source>
        <dbReference type="ARBA" id="ARBA00022963"/>
    </source>
</evidence>
<keyword evidence="11" id="KW-1015">Disulfide bond</keyword>
<keyword evidence="9" id="KW-0442">Lipid degradation</keyword>
<evidence type="ECO:0000256" key="1">
    <source>
        <dbReference type="ARBA" id="ARBA00001913"/>
    </source>
</evidence>
<dbReference type="EC" id="3.1.1.4" evidence="3"/>
<dbReference type="AlphaFoldDB" id="A0A7R8V2A8"/>
<dbReference type="GO" id="GO:0005576">
    <property type="term" value="C:extracellular region"/>
    <property type="evidence" value="ECO:0007669"/>
    <property type="project" value="UniProtKB-SubCell"/>
</dbReference>
<evidence type="ECO:0000256" key="2">
    <source>
        <dbReference type="ARBA" id="ARBA00004613"/>
    </source>
</evidence>
<dbReference type="InParanoid" id="A0A7R8V2A8"/>
<dbReference type="Pfam" id="PF05826">
    <property type="entry name" value="Phospholip_A2_2"/>
    <property type="match status" value="1"/>
</dbReference>
<keyword evidence="15" id="KW-1185">Reference proteome</keyword>
<dbReference type="GO" id="GO:0004623">
    <property type="term" value="F:phospholipase A2 activity"/>
    <property type="evidence" value="ECO:0007669"/>
    <property type="project" value="UniProtKB-EC"/>
</dbReference>
<dbReference type="SUPFAM" id="SSF48619">
    <property type="entry name" value="Phospholipase A2, PLA2"/>
    <property type="match status" value="1"/>
</dbReference>